<dbReference type="GO" id="GO:0009349">
    <property type="term" value="C:riboflavin synthase complex"/>
    <property type="evidence" value="ECO:0007669"/>
    <property type="project" value="UniProtKB-UniRule"/>
</dbReference>
<evidence type="ECO:0000313" key="9">
    <source>
        <dbReference type="Proteomes" id="UP001359886"/>
    </source>
</evidence>
<feature type="binding site" evidence="7">
    <location>
        <position position="105"/>
    </location>
    <ligand>
        <name>5-amino-6-(D-ribitylamino)uracil</name>
        <dbReference type="ChEBI" id="CHEBI:15934"/>
    </ligand>
</feature>
<comment type="function">
    <text evidence="7">Catalyzes the formation of 6,7-dimethyl-8-ribityllumazine by condensation of 5-amino-6-(D-ribitylamino)uracil with 3,4-dihydroxy-2-butanone 4-phosphate. This is the penultimate step in the biosynthesis of riboflavin.</text>
</comment>
<evidence type="ECO:0000313" key="8">
    <source>
        <dbReference type="EMBL" id="MEJ8569009.1"/>
    </source>
</evidence>
<comment type="similarity">
    <text evidence="2 7">Belongs to the DMRL synthase family.</text>
</comment>
<gene>
    <name evidence="7 8" type="primary">ribH</name>
    <name evidence="8" type="ORF">V3330_15365</name>
</gene>
<dbReference type="EMBL" id="JAZHOG010000011">
    <property type="protein sequence ID" value="MEJ8569009.1"/>
    <property type="molecule type" value="Genomic_DNA"/>
</dbReference>
<evidence type="ECO:0000256" key="5">
    <source>
        <dbReference type="ARBA" id="ARBA00022679"/>
    </source>
</evidence>
<dbReference type="HAMAP" id="MF_00178">
    <property type="entry name" value="Lumazine_synth"/>
    <property type="match status" value="1"/>
</dbReference>
<keyword evidence="5 7" id="KW-0808">Transferase</keyword>
<keyword evidence="9" id="KW-1185">Reference proteome</keyword>
<dbReference type="GO" id="GO:0000906">
    <property type="term" value="F:6,7-dimethyl-8-ribityllumazine synthase activity"/>
    <property type="evidence" value="ECO:0007669"/>
    <property type="project" value="UniProtKB-UniRule"/>
</dbReference>
<dbReference type="PANTHER" id="PTHR21058">
    <property type="entry name" value="6,7-DIMETHYL-8-RIBITYLLUMAZINE SYNTHASE DMRL SYNTHASE LUMAZINE SYNTHASE"/>
    <property type="match status" value="1"/>
</dbReference>
<evidence type="ECO:0000256" key="6">
    <source>
        <dbReference type="ARBA" id="ARBA00048785"/>
    </source>
</evidence>
<feature type="binding site" evidence="7">
    <location>
        <begin position="77"/>
        <end position="78"/>
    </location>
    <ligand>
        <name>(2S)-2-hydroxy-3-oxobutyl phosphate</name>
        <dbReference type="ChEBI" id="CHEBI:58830"/>
    </ligand>
</feature>
<dbReference type="RefSeq" id="WP_354696334.1">
    <property type="nucleotide sequence ID" value="NZ_JAZHOG010000011.1"/>
</dbReference>
<protein>
    <recommendedName>
        <fullName evidence="3 7">6,7-dimethyl-8-ribityllumazine synthase</fullName>
        <shortName evidence="7">DMRL synthase</shortName>
        <shortName evidence="7">LS</shortName>
        <shortName evidence="7">Lumazine synthase</shortName>
        <ecNumber evidence="3 7">2.5.1.78</ecNumber>
    </recommendedName>
</protein>
<sequence>MTDGIQIALAASRFNHFIVEQLVDGAQDALARQNLPESSRPLFWVPGAYELPLLADRLARTGRFDAVIALGAVIRGGTPHFDFVAGECSAGLGRVALDRDLPVIMGVLTTDTVEQALERAGTGEGNKGFDAAVTALETLETLRVIGDRYPANPAP</sequence>
<dbReference type="GO" id="GO:0005829">
    <property type="term" value="C:cytosol"/>
    <property type="evidence" value="ECO:0007669"/>
    <property type="project" value="TreeGrafter"/>
</dbReference>
<dbReference type="InterPro" id="IPR002180">
    <property type="entry name" value="LS/RS"/>
</dbReference>
<evidence type="ECO:0000256" key="3">
    <source>
        <dbReference type="ARBA" id="ARBA00012664"/>
    </source>
</evidence>
<dbReference type="Proteomes" id="UP001359886">
    <property type="component" value="Unassembled WGS sequence"/>
</dbReference>
<comment type="caution">
    <text evidence="8">The sequence shown here is derived from an EMBL/GenBank/DDBJ whole genome shotgun (WGS) entry which is preliminary data.</text>
</comment>
<dbReference type="SUPFAM" id="SSF52121">
    <property type="entry name" value="Lumazine synthase"/>
    <property type="match status" value="1"/>
</dbReference>
<evidence type="ECO:0000256" key="7">
    <source>
        <dbReference type="HAMAP-Rule" id="MF_00178"/>
    </source>
</evidence>
<feature type="binding site" evidence="7">
    <location>
        <position position="119"/>
    </location>
    <ligand>
        <name>(2S)-2-hydroxy-3-oxobutyl phosphate</name>
        <dbReference type="ChEBI" id="CHEBI:58830"/>
    </ligand>
</feature>
<feature type="binding site" evidence="7">
    <location>
        <begin position="48"/>
        <end position="50"/>
    </location>
    <ligand>
        <name>5-amino-6-(D-ribitylamino)uracil</name>
        <dbReference type="ChEBI" id="CHEBI:15934"/>
    </ligand>
</feature>
<dbReference type="PANTHER" id="PTHR21058:SF0">
    <property type="entry name" value="6,7-DIMETHYL-8-RIBITYLLUMAZINE SYNTHASE"/>
    <property type="match status" value="1"/>
</dbReference>
<accession>A0AAW9R8B8</accession>
<feature type="binding site" evidence="7">
    <location>
        <begin position="72"/>
        <end position="74"/>
    </location>
    <ligand>
        <name>5-amino-6-(D-ribitylamino)uracil</name>
        <dbReference type="ChEBI" id="CHEBI:15934"/>
    </ligand>
</feature>
<name>A0AAW9R8B8_9GAMM</name>
<feature type="binding site" evidence="7">
    <location>
        <position position="14"/>
    </location>
    <ligand>
        <name>5-amino-6-(D-ribitylamino)uracil</name>
        <dbReference type="ChEBI" id="CHEBI:15934"/>
    </ligand>
</feature>
<reference evidence="8 9" key="1">
    <citation type="submission" date="2024-02" db="EMBL/GenBank/DDBJ databases">
        <title>A novel Wenzhouxiangellaceae bacterium, isolated from coastal sediments.</title>
        <authorList>
            <person name="Du Z.-J."/>
            <person name="Ye Y.-Q."/>
            <person name="Zhang X.-Y."/>
        </authorList>
    </citation>
    <scope>NUCLEOTIDE SEQUENCE [LARGE SCALE GENOMIC DNA]</scope>
    <source>
        <strain evidence="8 9">CH-27</strain>
    </source>
</reference>
<organism evidence="8 9">
    <name type="scientific">Elongatibacter sediminis</name>
    <dbReference type="NCBI Taxonomy" id="3119006"/>
    <lineage>
        <taxon>Bacteria</taxon>
        <taxon>Pseudomonadati</taxon>
        <taxon>Pseudomonadota</taxon>
        <taxon>Gammaproteobacteria</taxon>
        <taxon>Chromatiales</taxon>
        <taxon>Wenzhouxiangellaceae</taxon>
        <taxon>Elongatibacter</taxon>
    </lineage>
</organism>
<feature type="active site" description="Proton donor" evidence="7">
    <location>
        <position position="80"/>
    </location>
</feature>
<dbReference type="GO" id="GO:0009231">
    <property type="term" value="P:riboflavin biosynthetic process"/>
    <property type="evidence" value="ECO:0007669"/>
    <property type="project" value="UniProtKB-UniRule"/>
</dbReference>
<dbReference type="Pfam" id="PF00885">
    <property type="entry name" value="DMRL_synthase"/>
    <property type="match status" value="1"/>
</dbReference>
<dbReference type="NCBIfam" id="TIGR00114">
    <property type="entry name" value="lumazine-synth"/>
    <property type="match status" value="1"/>
</dbReference>
<comment type="subunit">
    <text evidence="7">Forms an icosahedral capsid composed of 60 subunits, arranged as a dodecamer of pentamers.</text>
</comment>
<evidence type="ECO:0000256" key="4">
    <source>
        <dbReference type="ARBA" id="ARBA00022619"/>
    </source>
</evidence>
<evidence type="ECO:0000256" key="2">
    <source>
        <dbReference type="ARBA" id="ARBA00007424"/>
    </source>
</evidence>
<comment type="catalytic activity">
    <reaction evidence="6 7">
        <text>(2S)-2-hydroxy-3-oxobutyl phosphate + 5-amino-6-(D-ribitylamino)uracil = 6,7-dimethyl-8-(1-D-ribityl)lumazine + phosphate + 2 H2O + H(+)</text>
        <dbReference type="Rhea" id="RHEA:26152"/>
        <dbReference type="ChEBI" id="CHEBI:15377"/>
        <dbReference type="ChEBI" id="CHEBI:15378"/>
        <dbReference type="ChEBI" id="CHEBI:15934"/>
        <dbReference type="ChEBI" id="CHEBI:43474"/>
        <dbReference type="ChEBI" id="CHEBI:58201"/>
        <dbReference type="ChEBI" id="CHEBI:58830"/>
        <dbReference type="EC" id="2.5.1.78"/>
    </reaction>
</comment>
<dbReference type="Gene3D" id="3.40.50.960">
    <property type="entry name" value="Lumazine/riboflavin synthase"/>
    <property type="match status" value="1"/>
</dbReference>
<keyword evidence="4 7" id="KW-0686">Riboflavin biosynthesis</keyword>
<dbReference type="CDD" id="cd09209">
    <property type="entry name" value="Lumazine_synthase-I"/>
    <property type="match status" value="1"/>
</dbReference>
<evidence type="ECO:0000256" key="1">
    <source>
        <dbReference type="ARBA" id="ARBA00004917"/>
    </source>
</evidence>
<comment type="pathway">
    <text evidence="1 7">Cofactor biosynthesis; riboflavin biosynthesis; riboflavin from 2-hydroxy-3-oxobutyl phosphate and 5-amino-6-(D-ribitylamino)uracil: step 1/2.</text>
</comment>
<dbReference type="EC" id="2.5.1.78" evidence="3 7"/>
<dbReference type="AlphaFoldDB" id="A0AAW9R8B8"/>
<proteinExistence type="inferred from homology"/>
<dbReference type="InterPro" id="IPR036467">
    <property type="entry name" value="LS/RS_sf"/>
</dbReference>
<dbReference type="InterPro" id="IPR034964">
    <property type="entry name" value="LS"/>
</dbReference>